<proteinExistence type="predicted"/>
<gene>
    <name evidence="2" type="ORF">M430DRAFT_62493</name>
</gene>
<evidence type="ECO:0000256" key="1">
    <source>
        <dbReference type="SAM" id="MobiDB-lite"/>
    </source>
</evidence>
<dbReference type="PANTHER" id="PTHR23250:SF1">
    <property type="entry name" value="TECTONIN BETA-PROPELLER REPEAT-CONTAINING PROTEIN 1"/>
    <property type="match status" value="1"/>
</dbReference>
<sequence length="468" mass="54306">MSLLHHSLRRPKPLKDKDYDHEILLVDHTSSVAPLLRNRSASARRASLSSPASLGTASDPLPRRRYSDGALPKKLSIRGELRRRKYSRFRDPRLDEGAVSDDEQPEEPRQDGEIPETEERGRTRERFKRNKYLRERESAIDILFENQRGCFLCGIPLFSAKALGACDPAPWTNIADKTSATDITNAQVPDPSWEWAWKEWYVNHTPEVDEDGWEYSFAFAKLFSWHGPAWWNSFVRRRAWIRKRVKKKTGYRGHDARTFNEDYFTIYPAVSRARSRASSLTGSQMKRHSLGQLSKREIEVEVVAIIEDIASLMQALRFCRIDREKMEAVENFIEHGGDELYYLRERMHDIMRMFIFQASRRLLHAHLLKIFNEASDELKNNGTKEGEKSVKQRRLDNLAAAMKHADEEVKKLEFWSDIKDMAQKGDTKGAADEAQGWDKKWIGLDLSGPTDIIQIYFVSNMRLELDYG</sequence>
<dbReference type="InterPro" id="IPR051513">
    <property type="entry name" value="Tectonin_beta-prop"/>
</dbReference>
<feature type="compositionally biased region" description="Low complexity" evidence="1">
    <location>
        <begin position="43"/>
        <end position="54"/>
    </location>
</feature>
<dbReference type="GeneID" id="36577076"/>
<dbReference type="EMBL" id="KZ679006">
    <property type="protein sequence ID" value="PSS27235.1"/>
    <property type="molecule type" value="Genomic_DNA"/>
</dbReference>
<name>A0A2T3BCW3_AMORE</name>
<dbReference type="RefSeq" id="XP_024724760.1">
    <property type="nucleotide sequence ID" value="XM_024868995.1"/>
</dbReference>
<accession>A0A2T3BCW3</accession>
<protein>
    <recommendedName>
        <fullName evidence="4">Peroxin/Ferlin domain-containing protein</fullName>
    </recommendedName>
</protein>
<evidence type="ECO:0008006" key="4">
    <source>
        <dbReference type="Google" id="ProtNLM"/>
    </source>
</evidence>
<dbReference type="Proteomes" id="UP000241818">
    <property type="component" value="Unassembled WGS sequence"/>
</dbReference>
<dbReference type="InParanoid" id="A0A2T3BCW3"/>
<evidence type="ECO:0000313" key="3">
    <source>
        <dbReference type="Proteomes" id="UP000241818"/>
    </source>
</evidence>
<reference evidence="2 3" key="1">
    <citation type="journal article" date="2018" name="New Phytol.">
        <title>Comparative genomics and transcriptomics depict ericoid mycorrhizal fungi as versatile saprotrophs and plant mutualists.</title>
        <authorList>
            <person name="Martino E."/>
            <person name="Morin E."/>
            <person name="Grelet G.A."/>
            <person name="Kuo A."/>
            <person name="Kohler A."/>
            <person name="Daghino S."/>
            <person name="Barry K.W."/>
            <person name="Cichocki N."/>
            <person name="Clum A."/>
            <person name="Dockter R.B."/>
            <person name="Hainaut M."/>
            <person name="Kuo R.C."/>
            <person name="LaButti K."/>
            <person name="Lindahl B.D."/>
            <person name="Lindquist E.A."/>
            <person name="Lipzen A."/>
            <person name="Khouja H.R."/>
            <person name="Magnuson J."/>
            <person name="Murat C."/>
            <person name="Ohm R.A."/>
            <person name="Singer S.W."/>
            <person name="Spatafora J.W."/>
            <person name="Wang M."/>
            <person name="Veneault-Fourrey C."/>
            <person name="Henrissat B."/>
            <person name="Grigoriev I.V."/>
            <person name="Martin F.M."/>
            <person name="Perotto S."/>
        </authorList>
    </citation>
    <scope>NUCLEOTIDE SEQUENCE [LARGE SCALE GENOMIC DNA]</scope>
    <source>
        <strain evidence="2 3">ATCC 22711</strain>
    </source>
</reference>
<dbReference type="OrthoDB" id="72441at2759"/>
<dbReference type="AlphaFoldDB" id="A0A2T3BCW3"/>
<keyword evidence="3" id="KW-1185">Reference proteome</keyword>
<dbReference type="STRING" id="857342.A0A2T3BCW3"/>
<feature type="region of interest" description="Disordered" evidence="1">
    <location>
        <begin position="92"/>
        <end position="123"/>
    </location>
</feature>
<evidence type="ECO:0000313" key="2">
    <source>
        <dbReference type="EMBL" id="PSS27235.1"/>
    </source>
</evidence>
<dbReference type="PANTHER" id="PTHR23250">
    <property type="entry name" value="DYSFERLIN-RELATED"/>
    <property type="match status" value="1"/>
</dbReference>
<feature type="region of interest" description="Disordered" evidence="1">
    <location>
        <begin position="43"/>
        <end position="69"/>
    </location>
</feature>
<feature type="compositionally biased region" description="Basic and acidic residues" evidence="1">
    <location>
        <begin position="106"/>
        <end position="123"/>
    </location>
</feature>
<organism evidence="2 3">
    <name type="scientific">Amorphotheca resinae ATCC 22711</name>
    <dbReference type="NCBI Taxonomy" id="857342"/>
    <lineage>
        <taxon>Eukaryota</taxon>
        <taxon>Fungi</taxon>
        <taxon>Dikarya</taxon>
        <taxon>Ascomycota</taxon>
        <taxon>Pezizomycotina</taxon>
        <taxon>Leotiomycetes</taxon>
        <taxon>Helotiales</taxon>
        <taxon>Amorphothecaceae</taxon>
        <taxon>Amorphotheca</taxon>
    </lineage>
</organism>